<dbReference type="EMBL" id="VIIS01001904">
    <property type="protein sequence ID" value="KAF0291163.1"/>
    <property type="molecule type" value="Genomic_DNA"/>
</dbReference>
<proteinExistence type="predicted"/>
<reference evidence="8 9" key="1">
    <citation type="submission" date="2019-07" db="EMBL/GenBank/DDBJ databases">
        <title>Draft genome assembly of a fouling barnacle, Amphibalanus amphitrite (Darwin, 1854): The first reference genome for Thecostraca.</title>
        <authorList>
            <person name="Kim W."/>
        </authorList>
    </citation>
    <scope>NUCLEOTIDE SEQUENCE [LARGE SCALE GENOMIC DNA]</scope>
    <source>
        <strain evidence="8">SNU_AA5</strain>
        <tissue evidence="8">Soma without cirri and trophi</tissue>
    </source>
</reference>
<dbReference type="InterPro" id="IPR000832">
    <property type="entry name" value="GPCR_2_secretin-like"/>
</dbReference>
<feature type="region of interest" description="Disordered" evidence="5">
    <location>
        <begin position="328"/>
        <end position="356"/>
    </location>
</feature>
<dbReference type="GO" id="GO:0016020">
    <property type="term" value="C:membrane"/>
    <property type="evidence" value="ECO:0007669"/>
    <property type="project" value="UniProtKB-SubCell"/>
</dbReference>
<dbReference type="Gene3D" id="1.20.1070.10">
    <property type="entry name" value="Rhodopsin 7-helix transmembrane proteins"/>
    <property type="match status" value="1"/>
</dbReference>
<feature type="transmembrane region" description="Helical" evidence="6">
    <location>
        <begin position="94"/>
        <end position="114"/>
    </location>
</feature>
<gene>
    <name evidence="8" type="primary">mth2_3</name>
    <name evidence="8" type="ORF">FJT64_010708</name>
</gene>
<feature type="transmembrane region" description="Helical" evidence="6">
    <location>
        <begin position="290"/>
        <end position="313"/>
    </location>
</feature>
<feature type="transmembrane region" description="Helical" evidence="6">
    <location>
        <begin position="168"/>
        <end position="188"/>
    </location>
</feature>
<dbReference type="InterPro" id="IPR017981">
    <property type="entry name" value="GPCR_2-like_7TM"/>
</dbReference>
<evidence type="ECO:0000256" key="2">
    <source>
        <dbReference type="ARBA" id="ARBA00022692"/>
    </source>
</evidence>
<evidence type="ECO:0000256" key="5">
    <source>
        <dbReference type="SAM" id="MobiDB-lite"/>
    </source>
</evidence>
<dbReference type="GO" id="GO:0007166">
    <property type="term" value="P:cell surface receptor signaling pathway"/>
    <property type="evidence" value="ECO:0007669"/>
    <property type="project" value="InterPro"/>
</dbReference>
<evidence type="ECO:0000256" key="3">
    <source>
        <dbReference type="ARBA" id="ARBA00022989"/>
    </source>
</evidence>
<name>A0A6A4VBV1_AMPAM</name>
<feature type="domain" description="G-protein coupled receptors family 2 profile 2" evidence="7">
    <location>
        <begin position="58"/>
        <end position="312"/>
    </location>
</feature>
<comment type="caution">
    <text evidence="8">The sequence shown here is derived from an EMBL/GenBank/DDBJ whole genome shotgun (WGS) entry which is preliminary data.</text>
</comment>
<sequence>MYCPKFYLSPNEFENRSDGSVYVQLYDQRYAEGEFQLRDGELVVCSKSGDFSKFDAALGTLSLVFVVVSIVCLCCHLALFCLVPEQRNLPGKNLAALCACLLVGYICFVAAPFQEPASEGCRVLGVVMYAAFMASFFWMNVMAFDVFMSLRRAVTELRVTTGARLRPFLRYTLYTVTATATLVTSAVITDSSPRAAPAYRPGFGERVCWFSRRRALLVFFAVPLLVIMVANMALFVGSTLIVRRAEQSTARVTCSPSKTNLRLCGRLAVISGLSWLVGLLAGWADFPLLWHIFIVLNTLQGVFIFGSFTVKAARSSALRRRRLPRQAPWSAVAGGGEAGTGAGHGSEGPPTSETDI</sequence>
<feature type="compositionally biased region" description="Gly residues" evidence="5">
    <location>
        <begin position="333"/>
        <end position="346"/>
    </location>
</feature>
<dbReference type="GO" id="GO:0004930">
    <property type="term" value="F:G protein-coupled receptor activity"/>
    <property type="evidence" value="ECO:0007669"/>
    <property type="project" value="InterPro"/>
</dbReference>
<dbReference type="PROSITE" id="PS50261">
    <property type="entry name" value="G_PROTEIN_RECEP_F2_4"/>
    <property type="match status" value="1"/>
</dbReference>
<evidence type="ECO:0000313" key="9">
    <source>
        <dbReference type="Proteomes" id="UP000440578"/>
    </source>
</evidence>
<keyword evidence="4 6" id="KW-0472">Membrane</keyword>
<keyword evidence="9" id="KW-1185">Reference proteome</keyword>
<evidence type="ECO:0000256" key="6">
    <source>
        <dbReference type="SAM" id="Phobius"/>
    </source>
</evidence>
<keyword evidence="2 6" id="KW-0812">Transmembrane</keyword>
<dbReference type="AlphaFoldDB" id="A0A6A4VBV1"/>
<dbReference type="Proteomes" id="UP000440578">
    <property type="component" value="Unassembled WGS sequence"/>
</dbReference>
<evidence type="ECO:0000256" key="1">
    <source>
        <dbReference type="ARBA" id="ARBA00004141"/>
    </source>
</evidence>
<feature type="transmembrane region" description="Helical" evidence="6">
    <location>
        <begin position="216"/>
        <end position="242"/>
    </location>
</feature>
<organism evidence="8 9">
    <name type="scientific">Amphibalanus amphitrite</name>
    <name type="common">Striped barnacle</name>
    <name type="synonym">Balanus amphitrite</name>
    <dbReference type="NCBI Taxonomy" id="1232801"/>
    <lineage>
        <taxon>Eukaryota</taxon>
        <taxon>Metazoa</taxon>
        <taxon>Ecdysozoa</taxon>
        <taxon>Arthropoda</taxon>
        <taxon>Crustacea</taxon>
        <taxon>Multicrustacea</taxon>
        <taxon>Cirripedia</taxon>
        <taxon>Thoracica</taxon>
        <taxon>Thoracicalcarea</taxon>
        <taxon>Balanomorpha</taxon>
        <taxon>Balanoidea</taxon>
        <taxon>Balanidae</taxon>
        <taxon>Amphibalaninae</taxon>
        <taxon>Amphibalanus</taxon>
    </lineage>
</organism>
<evidence type="ECO:0000259" key="7">
    <source>
        <dbReference type="PROSITE" id="PS50261"/>
    </source>
</evidence>
<evidence type="ECO:0000313" key="8">
    <source>
        <dbReference type="EMBL" id="KAF0291163.1"/>
    </source>
</evidence>
<dbReference type="Pfam" id="PF00002">
    <property type="entry name" value="7tm_2"/>
    <property type="match status" value="1"/>
</dbReference>
<protein>
    <submittedName>
        <fullName evidence="8">G-protein coupled receptor Mth2</fullName>
    </submittedName>
</protein>
<dbReference type="PANTHER" id="PTHR45902">
    <property type="entry name" value="LATROPHILIN RECEPTOR-LIKE PROTEIN A"/>
    <property type="match status" value="1"/>
</dbReference>
<comment type="subcellular location">
    <subcellularLocation>
        <location evidence="1">Membrane</location>
        <topology evidence="1">Multi-pass membrane protein</topology>
    </subcellularLocation>
</comment>
<keyword evidence="3 6" id="KW-1133">Transmembrane helix</keyword>
<feature type="transmembrane region" description="Helical" evidence="6">
    <location>
        <begin position="56"/>
        <end position="82"/>
    </location>
</feature>
<keyword evidence="8" id="KW-0675">Receptor</keyword>
<accession>A0A6A4VBV1</accession>
<dbReference type="PANTHER" id="PTHR45902:SF5">
    <property type="entry name" value="G-PROTEIN COUPLED RECEPTORS FAMILY 2 PROFILE 2 DOMAIN-CONTAINING PROTEIN"/>
    <property type="match status" value="1"/>
</dbReference>
<evidence type="ECO:0000256" key="4">
    <source>
        <dbReference type="ARBA" id="ARBA00023136"/>
    </source>
</evidence>
<dbReference type="CDD" id="cd15039">
    <property type="entry name" value="7tmB3_Methuselah-like"/>
    <property type="match status" value="1"/>
</dbReference>
<dbReference type="InterPro" id="IPR053231">
    <property type="entry name" value="GPCR_LN-TM7"/>
</dbReference>
<dbReference type="OrthoDB" id="6134459at2759"/>
<feature type="transmembrane region" description="Helical" evidence="6">
    <location>
        <begin position="126"/>
        <end position="147"/>
    </location>
</feature>
<feature type="transmembrane region" description="Helical" evidence="6">
    <location>
        <begin position="263"/>
        <end position="284"/>
    </location>
</feature>